<accession>W2V2I8</accession>
<dbReference type="AlphaFoldDB" id="W2V2I8"/>
<proteinExistence type="predicted"/>
<evidence type="ECO:0000313" key="1">
    <source>
        <dbReference type="EMBL" id="ETO91872.1"/>
    </source>
</evidence>
<gene>
    <name evidence="1" type="ORF">P857_1051</name>
</gene>
<name>W2V2I8_9RICK</name>
<sequence length="39" mass="4478">MNVILDDCVSISYLVAFDEYIDAILTHFPMAKVIIYLVE</sequence>
<organism evidence="1 2">
    <name type="scientific">Candidatus Xenolissoclinum pacificiensis L6</name>
    <dbReference type="NCBI Taxonomy" id="1401685"/>
    <lineage>
        <taxon>Bacteria</taxon>
        <taxon>Pseudomonadati</taxon>
        <taxon>Pseudomonadota</taxon>
        <taxon>Alphaproteobacteria</taxon>
        <taxon>Rickettsiales</taxon>
        <taxon>Anaplasmataceae</taxon>
        <taxon>Candidatus Xenolissoclinum</taxon>
    </lineage>
</organism>
<dbReference type="EMBL" id="AXCJ01000001">
    <property type="protein sequence ID" value="ETO91872.1"/>
    <property type="molecule type" value="Genomic_DNA"/>
</dbReference>
<evidence type="ECO:0000313" key="2">
    <source>
        <dbReference type="Proteomes" id="UP000018951"/>
    </source>
</evidence>
<comment type="caution">
    <text evidence="1">The sequence shown here is derived from an EMBL/GenBank/DDBJ whole genome shotgun (WGS) entry which is preliminary data.</text>
</comment>
<dbReference type="STRING" id="1401685.P857_1051"/>
<reference evidence="1 2" key="1">
    <citation type="journal article" date="2013" name="PLoS ONE">
        <title>Bacterial endosymbiosis in a chordate host: long-term co-evolution and conservation of secondary metabolism.</title>
        <authorList>
            <person name="Kwan J.C."/>
            <person name="Schmidt E.W."/>
        </authorList>
    </citation>
    <scope>NUCLEOTIDE SEQUENCE [LARGE SCALE GENOMIC DNA]</scope>
    <source>
        <strain evidence="2">L6</strain>
    </source>
</reference>
<dbReference type="Proteomes" id="UP000018951">
    <property type="component" value="Unassembled WGS sequence"/>
</dbReference>
<protein>
    <submittedName>
        <fullName evidence="1">Uncharacterized protein</fullName>
    </submittedName>
</protein>
<keyword evidence="2" id="KW-1185">Reference proteome</keyword>